<protein>
    <submittedName>
        <fullName evidence="2">NAD(P)H-binding protein</fullName>
    </submittedName>
</protein>
<evidence type="ECO:0000313" key="3">
    <source>
        <dbReference type="Proteomes" id="UP000700212"/>
    </source>
</evidence>
<dbReference type="Pfam" id="PF13460">
    <property type="entry name" value="NAD_binding_10"/>
    <property type="match status" value="1"/>
</dbReference>
<sequence length="239" mass="27081">MMNLRSAIVVGATGLVGSELIKQLCECDTYVSVTAIVRHQLDFAHEKLIVKVRDFEYLEEKDIDFTHEVYCCLGTTKKKAKTKEAFEQVDFSYPLHIASLAKKKGIPHFIVITAMGAKATSFVYYNRVKGMLERDLIELDLPQLSLVRPSLLKGPRKEFRLGERLGGVVLTIAQPLLIGPLKKYRAIEASQVATAMICIALYEKKQKVAIYPSHILQSLAPPIIEEEEEEIIFNWEERE</sequence>
<dbReference type="Gene3D" id="3.40.50.720">
    <property type="entry name" value="NAD(P)-binding Rossmann-like Domain"/>
    <property type="match status" value="1"/>
</dbReference>
<dbReference type="InterPro" id="IPR036291">
    <property type="entry name" value="NAD(P)-bd_dom_sf"/>
</dbReference>
<comment type="caution">
    <text evidence="2">The sequence shown here is derived from an EMBL/GenBank/DDBJ whole genome shotgun (WGS) entry which is preliminary data.</text>
</comment>
<dbReference type="PANTHER" id="PTHR14097:SF7">
    <property type="entry name" value="OXIDOREDUCTASE HTATIP2"/>
    <property type="match status" value="1"/>
</dbReference>
<reference evidence="2" key="2">
    <citation type="submission" date="2021-09" db="EMBL/GenBank/DDBJ databases">
        <authorList>
            <person name="Gilroy R."/>
        </authorList>
    </citation>
    <scope>NUCLEOTIDE SEQUENCE</scope>
    <source>
        <strain evidence="2">CHK160-4876</strain>
    </source>
</reference>
<accession>A0A921T5V8</accession>
<dbReference type="SUPFAM" id="SSF51735">
    <property type="entry name" value="NAD(P)-binding Rossmann-fold domains"/>
    <property type="match status" value="1"/>
</dbReference>
<proteinExistence type="predicted"/>
<dbReference type="PANTHER" id="PTHR14097">
    <property type="entry name" value="OXIDOREDUCTASE HTATIP2"/>
    <property type="match status" value="1"/>
</dbReference>
<dbReference type="Proteomes" id="UP000700212">
    <property type="component" value="Unassembled WGS sequence"/>
</dbReference>
<feature type="domain" description="NAD(P)-binding" evidence="1">
    <location>
        <begin position="11"/>
        <end position="119"/>
    </location>
</feature>
<dbReference type="InterPro" id="IPR016040">
    <property type="entry name" value="NAD(P)-bd_dom"/>
</dbReference>
<dbReference type="EMBL" id="DYTV01000100">
    <property type="protein sequence ID" value="HJH11524.1"/>
    <property type="molecule type" value="Genomic_DNA"/>
</dbReference>
<evidence type="ECO:0000259" key="1">
    <source>
        <dbReference type="Pfam" id="PF13460"/>
    </source>
</evidence>
<dbReference type="AlphaFoldDB" id="A0A921T5V8"/>
<name>A0A921T5V8_9BACL</name>
<evidence type="ECO:0000313" key="2">
    <source>
        <dbReference type="EMBL" id="HJH11524.1"/>
    </source>
</evidence>
<reference evidence="2" key="1">
    <citation type="journal article" date="2021" name="PeerJ">
        <title>Extensive microbial diversity within the chicken gut microbiome revealed by metagenomics and culture.</title>
        <authorList>
            <person name="Gilroy R."/>
            <person name="Ravi A."/>
            <person name="Getino M."/>
            <person name="Pursley I."/>
            <person name="Horton D.L."/>
            <person name="Alikhan N.F."/>
            <person name="Baker D."/>
            <person name="Gharbi K."/>
            <person name="Hall N."/>
            <person name="Watson M."/>
            <person name="Adriaenssens E.M."/>
            <person name="Foster-Nyarko E."/>
            <person name="Jarju S."/>
            <person name="Secka A."/>
            <person name="Antonio M."/>
            <person name="Oren A."/>
            <person name="Chaudhuri R.R."/>
            <person name="La Ragione R."/>
            <person name="Hildebrand F."/>
            <person name="Pallen M.J."/>
        </authorList>
    </citation>
    <scope>NUCLEOTIDE SEQUENCE</scope>
    <source>
        <strain evidence="2">CHK160-4876</strain>
    </source>
</reference>
<gene>
    <name evidence="2" type="ORF">K8V30_07590</name>
</gene>
<organism evidence="2 3">
    <name type="scientific">Metalysinibacillus jejuensis</name>
    <dbReference type="NCBI Taxonomy" id="914327"/>
    <lineage>
        <taxon>Bacteria</taxon>
        <taxon>Bacillati</taxon>
        <taxon>Bacillota</taxon>
        <taxon>Bacilli</taxon>
        <taxon>Bacillales</taxon>
        <taxon>Caryophanaceae</taxon>
        <taxon>Metalysinibacillus</taxon>
    </lineage>
</organism>